<dbReference type="PANTHER" id="PTHR33571:SF12">
    <property type="entry name" value="BSL3053 PROTEIN"/>
    <property type="match status" value="1"/>
</dbReference>
<evidence type="ECO:0000256" key="5">
    <source>
        <dbReference type="ARBA" id="ARBA00022723"/>
    </source>
</evidence>
<evidence type="ECO:0000256" key="7">
    <source>
        <dbReference type="ARBA" id="ARBA00022840"/>
    </source>
</evidence>
<dbReference type="PANTHER" id="PTHR33571">
    <property type="entry name" value="SSL8005 PROTEIN"/>
    <property type="match status" value="1"/>
</dbReference>
<gene>
    <name evidence="11" type="ORF">NL394_15265</name>
</gene>
<evidence type="ECO:0000256" key="1">
    <source>
        <dbReference type="ARBA" id="ARBA00001946"/>
    </source>
</evidence>
<dbReference type="Pfam" id="PF01909">
    <property type="entry name" value="NTP_transf_2"/>
    <property type="match status" value="1"/>
</dbReference>
<keyword evidence="3" id="KW-0808">Transferase</keyword>
<dbReference type="InterPro" id="IPR010982">
    <property type="entry name" value="Lambda_DNA-bd_dom_sf"/>
</dbReference>
<name>A0AAX3EEA5_PAEUR</name>
<comment type="similarity">
    <text evidence="9">Belongs to the MntA antitoxin family.</text>
</comment>
<keyword evidence="12" id="KW-1185">Reference proteome</keyword>
<accession>A0AAX3EEA5</accession>
<evidence type="ECO:0000256" key="2">
    <source>
        <dbReference type="ARBA" id="ARBA00022649"/>
    </source>
</evidence>
<comment type="cofactor">
    <cofactor evidence="1">
        <name>Mg(2+)</name>
        <dbReference type="ChEBI" id="CHEBI:18420"/>
    </cofactor>
</comment>
<dbReference type="Gene3D" id="3.30.460.10">
    <property type="entry name" value="Beta Polymerase, domain 2"/>
    <property type="match status" value="1"/>
</dbReference>
<dbReference type="SUPFAM" id="SSF47413">
    <property type="entry name" value="lambda repressor-like DNA-binding domains"/>
    <property type="match status" value="1"/>
</dbReference>
<dbReference type="AlphaFoldDB" id="A0AAX3EEA5"/>
<dbReference type="InterPro" id="IPR043519">
    <property type="entry name" value="NT_sf"/>
</dbReference>
<dbReference type="GO" id="GO:0003677">
    <property type="term" value="F:DNA binding"/>
    <property type="evidence" value="ECO:0007669"/>
    <property type="project" value="InterPro"/>
</dbReference>
<dbReference type="Pfam" id="PF01381">
    <property type="entry name" value="HTH_3"/>
    <property type="match status" value="1"/>
</dbReference>
<evidence type="ECO:0000256" key="9">
    <source>
        <dbReference type="ARBA" id="ARBA00038276"/>
    </source>
</evidence>
<evidence type="ECO:0000256" key="3">
    <source>
        <dbReference type="ARBA" id="ARBA00022679"/>
    </source>
</evidence>
<evidence type="ECO:0000256" key="8">
    <source>
        <dbReference type="ARBA" id="ARBA00022842"/>
    </source>
</evidence>
<keyword evidence="8" id="KW-0460">Magnesium</keyword>
<reference evidence="11" key="1">
    <citation type="submission" date="2022-07" db="EMBL/GenBank/DDBJ databases">
        <authorList>
            <person name="Wu T."/>
        </authorList>
    </citation>
    <scope>NUCLEOTIDE SEQUENCE</scope>
    <source>
        <strain evidence="11">SD-1</strain>
    </source>
</reference>
<keyword evidence="7" id="KW-0067">ATP-binding</keyword>
<protein>
    <submittedName>
        <fullName evidence="11">XRE family transcriptional regulator</fullName>
    </submittedName>
</protein>
<dbReference type="GO" id="GO:0046872">
    <property type="term" value="F:metal ion binding"/>
    <property type="evidence" value="ECO:0007669"/>
    <property type="project" value="UniProtKB-KW"/>
</dbReference>
<evidence type="ECO:0000259" key="10">
    <source>
        <dbReference type="PROSITE" id="PS50943"/>
    </source>
</evidence>
<keyword evidence="2" id="KW-1277">Toxin-antitoxin system</keyword>
<dbReference type="PROSITE" id="PS50943">
    <property type="entry name" value="HTH_CROC1"/>
    <property type="match status" value="1"/>
</dbReference>
<keyword evidence="5" id="KW-0479">Metal-binding</keyword>
<evidence type="ECO:0000313" key="11">
    <source>
        <dbReference type="EMBL" id="UYV96410.1"/>
    </source>
</evidence>
<dbReference type="SMART" id="SM00530">
    <property type="entry name" value="HTH_XRE"/>
    <property type="match status" value="1"/>
</dbReference>
<dbReference type="CDD" id="cd00093">
    <property type="entry name" value="HTH_XRE"/>
    <property type="match status" value="1"/>
</dbReference>
<dbReference type="InterPro" id="IPR002934">
    <property type="entry name" value="Polymerase_NTP_transf_dom"/>
</dbReference>
<dbReference type="Gene3D" id="1.10.260.40">
    <property type="entry name" value="lambda repressor-like DNA-binding domains"/>
    <property type="match status" value="1"/>
</dbReference>
<proteinExistence type="inferred from homology"/>
<dbReference type="GO" id="GO:0016779">
    <property type="term" value="F:nucleotidyltransferase activity"/>
    <property type="evidence" value="ECO:0007669"/>
    <property type="project" value="UniProtKB-KW"/>
</dbReference>
<keyword evidence="4" id="KW-0548">Nucleotidyltransferase</keyword>
<keyword evidence="6" id="KW-0547">Nucleotide-binding</keyword>
<evidence type="ECO:0000313" key="12">
    <source>
        <dbReference type="Proteomes" id="UP001163293"/>
    </source>
</evidence>
<organism evidence="11 12">
    <name type="scientific">Paenarthrobacter ureafaciens</name>
    <dbReference type="NCBI Taxonomy" id="37931"/>
    <lineage>
        <taxon>Bacteria</taxon>
        <taxon>Bacillati</taxon>
        <taxon>Actinomycetota</taxon>
        <taxon>Actinomycetes</taxon>
        <taxon>Micrococcales</taxon>
        <taxon>Micrococcaceae</taxon>
        <taxon>Paenarthrobacter</taxon>
    </lineage>
</organism>
<dbReference type="GO" id="GO:0005524">
    <property type="term" value="F:ATP binding"/>
    <property type="evidence" value="ECO:0007669"/>
    <property type="project" value="UniProtKB-KW"/>
</dbReference>
<sequence length="147" mass="15285">MGNVVRELREAAGLSQAELALRSGVAQPNIAAYETGRRRASASMLQRLRAAAQPLPHDALANHRHELADLASRYGLSNVRVFGSAARGTDRPGSDLDVLVTRSPGVGLLTIAAFAAAASELLGVGVDVVTDGGLRPDHEILTTAIAV</sequence>
<dbReference type="Proteomes" id="UP001163293">
    <property type="component" value="Chromosome"/>
</dbReference>
<dbReference type="InterPro" id="IPR052038">
    <property type="entry name" value="Type-VII_TA_antitoxin"/>
</dbReference>
<evidence type="ECO:0000256" key="4">
    <source>
        <dbReference type="ARBA" id="ARBA00022695"/>
    </source>
</evidence>
<dbReference type="EMBL" id="CP101185">
    <property type="protein sequence ID" value="UYV96410.1"/>
    <property type="molecule type" value="Genomic_DNA"/>
</dbReference>
<feature type="domain" description="HTH cro/C1-type" evidence="10">
    <location>
        <begin position="5"/>
        <end position="48"/>
    </location>
</feature>
<dbReference type="InterPro" id="IPR001387">
    <property type="entry name" value="Cro/C1-type_HTH"/>
</dbReference>
<dbReference type="CDD" id="cd05403">
    <property type="entry name" value="NT_KNTase_like"/>
    <property type="match status" value="1"/>
</dbReference>
<evidence type="ECO:0000256" key="6">
    <source>
        <dbReference type="ARBA" id="ARBA00022741"/>
    </source>
</evidence>
<dbReference type="SUPFAM" id="SSF81301">
    <property type="entry name" value="Nucleotidyltransferase"/>
    <property type="match status" value="1"/>
</dbReference>